<keyword evidence="1" id="KW-0805">Transcription regulation</keyword>
<evidence type="ECO:0000256" key="2">
    <source>
        <dbReference type="ARBA" id="ARBA00023125"/>
    </source>
</evidence>
<dbReference type="PROSITE" id="PS01124">
    <property type="entry name" value="HTH_ARAC_FAMILY_2"/>
    <property type="match status" value="1"/>
</dbReference>
<sequence length="328" mass="35359">MGEPAFNHGIDARQLRDLSAPLVRHQRLDAPNWDRRTALLDGHMRVAELQPGMRLRLAEVRDRFGLTSRAELPAGLKIALVIDGAARVRYGTHEIFLGPGGNATGLVAALPRATTFARLGQAGGFERTLTLGLSPHWLARHGHSGLLQGAMPHLSQWTPSPGLLALAAQLFTPERLTRDDAAHHLQLSGFAMALAGEALAVARPPTPLPQRLEASHSAPVDRRLARLMALVDDGQARGATQDDLARRLGMSVSNLQRRFRAQQGESLGRFLRRHHLTLARDALTREGASVEAAAALAGYTRAPNFATAFKREFGLTPSECRAGASASA</sequence>
<reference evidence="5 6" key="1">
    <citation type="submission" date="2019-07" db="EMBL/GenBank/DDBJ databases">
        <title>Whole genome shotgun sequence of Halomonas halophila NBRC 102604.</title>
        <authorList>
            <person name="Hosoyama A."/>
            <person name="Uohara A."/>
            <person name="Ohji S."/>
            <person name="Ichikawa N."/>
        </authorList>
    </citation>
    <scope>NUCLEOTIDE SEQUENCE [LARGE SCALE GENOMIC DNA]</scope>
    <source>
        <strain evidence="5 6">NBRC 102604</strain>
    </source>
</reference>
<evidence type="ECO:0000313" key="5">
    <source>
        <dbReference type="EMBL" id="GEK73366.1"/>
    </source>
</evidence>
<organism evidence="5 6">
    <name type="scientific">Halomonas halophila</name>
    <dbReference type="NCBI Taxonomy" id="29573"/>
    <lineage>
        <taxon>Bacteria</taxon>
        <taxon>Pseudomonadati</taxon>
        <taxon>Pseudomonadota</taxon>
        <taxon>Gammaproteobacteria</taxon>
        <taxon>Oceanospirillales</taxon>
        <taxon>Halomonadaceae</taxon>
        <taxon>Halomonas</taxon>
    </lineage>
</organism>
<dbReference type="EMBL" id="BJUS01000020">
    <property type="protein sequence ID" value="GEK73366.1"/>
    <property type="molecule type" value="Genomic_DNA"/>
</dbReference>
<dbReference type="Proteomes" id="UP000321121">
    <property type="component" value="Unassembled WGS sequence"/>
</dbReference>
<gene>
    <name evidence="5" type="ORF">HHA04nite_19100</name>
</gene>
<comment type="caution">
    <text evidence="5">The sequence shown here is derived from an EMBL/GenBank/DDBJ whole genome shotgun (WGS) entry which is preliminary data.</text>
</comment>
<protein>
    <submittedName>
        <fullName evidence="5">AraC family transcriptional regulator</fullName>
    </submittedName>
</protein>
<dbReference type="InterPro" id="IPR018060">
    <property type="entry name" value="HTH_AraC"/>
</dbReference>
<evidence type="ECO:0000256" key="1">
    <source>
        <dbReference type="ARBA" id="ARBA00023015"/>
    </source>
</evidence>
<dbReference type="InterPro" id="IPR009057">
    <property type="entry name" value="Homeodomain-like_sf"/>
</dbReference>
<evidence type="ECO:0000259" key="4">
    <source>
        <dbReference type="PROSITE" id="PS01124"/>
    </source>
</evidence>
<evidence type="ECO:0000256" key="3">
    <source>
        <dbReference type="ARBA" id="ARBA00023163"/>
    </source>
</evidence>
<evidence type="ECO:0000313" key="6">
    <source>
        <dbReference type="Proteomes" id="UP000321121"/>
    </source>
</evidence>
<proteinExistence type="predicted"/>
<keyword evidence="2" id="KW-0238">DNA-binding</keyword>
<keyword evidence="3" id="KW-0804">Transcription</keyword>
<dbReference type="InterPro" id="IPR050204">
    <property type="entry name" value="AraC_XylS_family_regulators"/>
</dbReference>
<dbReference type="PANTHER" id="PTHR46796">
    <property type="entry name" value="HTH-TYPE TRANSCRIPTIONAL ACTIVATOR RHAS-RELATED"/>
    <property type="match status" value="1"/>
</dbReference>
<dbReference type="SUPFAM" id="SSF46689">
    <property type="entry name" value="Homeodomain-like"/>
    <property type="match status" value="2"/>
</dbReference>
<accession>A0ABQ0U4A0</accession>
<dbReference type="RefSeq" id="WP_146909060.1">
    <property type="nucleotide sequence ID" value="NZ_BJUS01000020.1"/>
</dbReference>
<feature type="domain" description="HTH araC/xylS-type" evidence="4">
    <location>
        <begin position="225"/>
        <end position="323"/>
    </location>
</feature>
<keyword evidence="6" id="KW-1185">Reference proteome</keyword>
<dbReference type="Pfam" id="PF12833">
    <property type="entry name" value="HTH_18"/>
    <property type="match status" value="1"/>
</dbReference>
<dbReference type="Gene3D" id="1.10.10.60">
    <property type="entry name" value="Homeodomain-like"/>
    <property type="match status" value="1"/>
</dbReference>
<name>A0ABQ0U4A0_9GAMM</name>
<dbReference type="SMART" id="SM00342">
    <property type="entry name" value="HTH_ARAC"/>
    <property type="match status" value="1"/>
</dbReference>